<dbReference type="GeneID" id="102805816"/>
<evidence type="ECO:0000313" key="2">
    <source>
        <dbReference type="Proteomes" id="UP000694865"/>
    </source>
</evidence>
<dbReference type="SUPFAM" id="SSF57997">
    <property type="entry name" value="Tropomyosin"/>
    <property type="match status" value="1"/>
</dbReference>
<dbReference type="RefSeq" id="XP_006811717.1">
    <property type="nucleotide sequence ID" value="XM_006811654.1"/>
</dbReference>
<dbReference type="PANTHER" id="PTHR18957">
    <property type="entry name" value="CENTLEIN"/>
    <property type="match status" value="1"/>
</dbReference>
<feature type="coiled-coil region" evidence="1">
    <location>
        <begin position="30"/>
        <end position="235"/>
    </location>
</feature>
<evidence type="ECO:0000256" key="1">
    <source>
        <dbReference type="SAM" id="Coils"/>
    </source>
</evidence>
<reference evidence="3" key="1">
    <citation type="submission" date="2025-08" db="UniProtKB">
        <authorList>
            <consortium name="RefSeq"/>
        </authorList>
    </citation>
    <scope>IDENTIFICATION</scope>
    <source>
        <tissue evidence="3">Testes</tissue>
    </source>
</reference>
<keyword evidence="1" id="KW-0175">Coiled coil</keyword>
<dbReference type="Proteomes" id="UP000694865">
    <property type="component" value="Unplaced"/>
</dbReference>
<protein>
    <submittedName>
        <fullName evidence="3">Centlein-like</fullName>
    </submittedName>
</protein>
<keyword evidence="2" id="KW-1185">Reference proteome</keyword>
<organism evidence="2 3">
    <name type="scientific">Saccoglossus kowalevskii</name>
    <name type="common">Acorn worm</name>
    <dbReference type="NCBI Taxonomy" id="10224"/>
    <lineage>
        <taxon>Eukaryota</taxon>
        <taxon>Metazoa</taxon>
        <taxon>Hemichordata</taxon>
        <taxon>Enteropneusta</taxon>
        <taxon>Harrimaniidae</taxon>
        <taxon>Saccoglossus</taxon>
    </lineage>
</organism>
<sequence length="398" mass="45403">MFVNPPPPSIKSSEYESKAMHWLPECIENTFKLTQELDNSQAAKETLERQLETKIQTLQDAEIMYGKLPTSGNGNKRTESEWKQLESKLKNSTTEISKQASVIKTFKSENESHSEQIKTLQEKINKLERDITQKRTLIEDLRSKVKAVQEDKKTNAETIKNLEDKIKSMTGGTDQKKSYVESLKKRVTALTTEKHQYEELYFKANTELEKKTKQLISAQNRKTEAENTAVELETAAAQQLHGLASRSESTIETIKGKLKKSHARIQELNQFVKFLASELLNQVHDARDLVKQAKKSKLKNGLTTGVSMSKAHSLASSILNMSETDIEDFMNSTDGTFDEEMAAEGLDDHRRDSEWHRRWQAVLSSKVPFAKQLMEVLMEKVSERDQLLSKVELSQPLK</sequence>
<dbReference type="PANTHER" id="PTHR18957:SF0">
    <property type="entry name" value="CENTLEIN"/>
    <property type="match status" value="1"/>
</dbReference>
<proteinExistence type="predicted"/>
<accession>A0ABM0LVC6</accession>
<evidence type="ECO:0000313" key="3">
    <source>
        <dbReference type="RefSeq" id="XP_006811717.1"/>
    </source>
</evidence>
<dbReference type="Gene3D" id="1.10.287.1490">
    <property type="match status" value="1"/>
</dbReference>
<name>A0ABM0LVC6_SACKO</name>
<dbReference type="InterPro" id="IPR038810">
    <property type="entry name" value="CNTLN"/>
</dbReference>
<gene>
    <name evidence="3" type="primary">LOC102805816</name>
</gene>